<feature type="transmembrane region" description="Helical" evidence="6">
    <location>
        <begin position="613"/>
        <end position="631"/>
    </location>
</feature>
<protein>
    <submittedName>
        <fullName evidence="9">Cytochrome C biogenesis protein</fullName>
    </submittedName>
</protein>
<feature type="domain" description="Cytochrome c assembly protein" evidence="7">
    <location>
        <begin position="469"/>
        <end position="666"/>
    </location>
</feature>
<evidence type="ECO:0000256" key="1">
    <source>
        <dbReference type="ARBA" id="ARBA00004141"/>
    </source>
</evidence>
<keyword evidence="2 6" id="KW-0812">Transmembrane</keyword>
<evidence type="ECO:0000259" key="8">
    <source>
        <dbReference type="Pfam" id="PF05140"/>
    </source>
</evidence>
<name>A0A7J4XG05_9BACE</name>
<comment type="caution">
    <text evidence="9">The sequence shown here is derived from an EMBL/GenBank/DDBJ whole genome shotgun (WGS) entry which is preliminary data.</text>
</comment>
<evidence type="ECO:0000256" key="2">
    <source>
        <dbReference type="ARBA" id="ARBA00022692"/>
    </source>
</evidence>
<dbReference type="Pfam" id="PF01578">
    <property type="entry name" value="Cytochrom_C_asm"/>
    <property type="match status" value="1"/>
</dbReference>
<feature type="transmembrane region" description="Helical" evidence="6">
    <location>
        <begin position="34"/>
        <end position="56"/>
    </location>
</feature>
<dbReference type="Proteomes" id="UP000422221">
    <property type="component" value="Unassembled WGS sequence"/>
</dbReference>
<reference evidence="9 10" key="1">
    <citation type="journal article" date="2019" name="Nat. Med.">
        <title>A library of human gut bacterial isolates paired with longitudinal multiomics data enables mechanistic microbiome research.</title>
        <authorList>
            <person name="Poyet M."/>
            <person name="Groussin M."/>
            <person name="Gibbons S.M."/>
            <person name="Avila-Pacheco J."/>
            <person name="Jiang X."/>
            <person name="Kearney S.M."/>
            <person name="Perrotta A.R."/>
            <person name="Berdy B."/>
            <person name="Zhao S."/>
            <person name="Lieberman T.D."/>
            <person name="Swanson P.K."/>
            <person name="Smith M."/>
            <person name="Roesemann S."/>
            <person name="Alexander J.E."/>
            <person name="Rich S.A."/>
            <person name="Livny J."/>
            <person name="Vlamakis H."/>
            <person name="Clish C."/>
            <person name="Bullock K."/>
            <person name="Deik A."/>
            <person name="Scott J."/>
            <person name="Pierce K.A."/>
            <person name="Xavier R.J."/>
            <person name="Alm E.J."/>
        </authorList>
    </citation>
    <scope>NUCLEOTIDE SEQUENCE [LARGE SCALE GENOMIC DNA]</scope>
    <source>
        <strain evidence="9 10">BIOML-A10</strain>
    </source>
</reference>
<evidence type="ECO:0000256" key="6">
    <source>
        <dbReference type="SAM" id="Phobius"/>
    </source>
</evidence>
<feature type="transmembrane region" description="Helical" evidence="6">
    <location>
        <begin position="475"/>
        <end position="490"/>
    </location>
</feature>
<keyword evidence="3" id="KW-0201">Cytochrome c-type biogenesis</keyword>
<dbReference type="GO" id="GO:0020037">
    <property type="term" value="F:heme binding"/>
    <property type="evidence" value="ECO:0007669"/>
    <property type="project" value="InterPro"/>
</dbReference>
<feature type="transmembrane region" description="Helical" evidence="6">
    <location>
        <begin position="638"/>
        <end position="662"/>
    </location>
</feature>
<feature type="transmembrane region" description="Helical" evidence="6">
    <location>
        <begin position="224"/>
        <end position="240"/>
    </location>
</feature>
<dbReference type="AlphaFoldDB" id="A0A7J4XG05"/>
<dbReference type="InterPro" id="IPR002541">
    <property type="entry name" value="Cyt_c_assembly"/>
</dbReference>
<feature type="domain" description="ResB-like" evidence="8">
    <location>
        <begin position="68"/>
        <end position="175"/>
    </location>
</feature>
<sequence length="671" mass="77824">MKQFIVSCYLLIIVCLAATTFVEKAQGTPFVNEHIYHSFWFIALWGILSLSACWYLIKQKVYKRKEIFLLHVSFIVILTGACLTYFTGQQGVIHLRQDKVTTQTFKNTDTQMEYPLPFAIGLDTFYVSYYPGTEAPADYVSRIYTDEIPCRKAEVSMNRIFSHHGYRFYQSSFDEDFQGTWLSVNHDPWGIPVTYSGYALLFISALWILLSPKSNFRRLLKHPLLQRMGVVFLLCCWAITTQSKPIKREDADVYRTKQVMYNDRVVPFNTLARDFVIKLTGKDNYQGLSPEQVLLGWLLYPDEWQNEPMIQIKNKELQQRLGCGSYARLTDFFDREKGYRLQEYWNRLHQSGKQDALLKAITETDEKISLIAMLRQGTLVRPVPDTGVQRLSDRKIQAELLYNQIPFSVILYRINLMGGILLLLCQWSKRPLFRFRSFRRITFCLLLTSFLFHTFGMILRTYISGRLPMSNGYETMQFMAWIIMLIALCLQHRFSLMACFGFLLSGFTLLVASIGQMNPQITPLIPVLSSPLLSLHVSLIMMSYALLGFIMLNGIAAIIYFRKNEEEQVERLTLLSRILLYPATLILALGIFIGAVWANISWGRYWAWDPKEVWALITLLIYGIAFHTQSIKVFRKPIFFHIFLIAAFTTVLMTYFGVNYFLGGMHSYANN</sequence>
<evidence type="ECO:0000256" key="4">
    <source>
        <dbReference type="ARBA" id="ARBA00022989"/>
    </source>
</evidence>
<dbReference type="RefSeq" id="WP_005923162.1">
    <property type="nucleotide sequence ID" value="NZ_CABKSE010000001.1"/>
</dbReference>
<feature type="transmembrane region" description="Helical" evidence="6">
    <location>
        <begin position="68"/>
        <end position="86"/>
    </location>
</feature>
<dbReference type="Pfam" id="PF05140">
    <property type="entry name" value="ResB"/>
    <property type="match status" value="1"/>
</dbReference>
<dbReference type="InterPro" id="IPR007816">
    <property type="entry name" value="ResB-like_domain"/>
</dbReference>
<feature type="transmembrane region" description="Helical" evidence="6">
    <location>
        <begin position="535"/>
        <end position="559"/>
    </location>
</feature>
<evidence type="ECO:0000313" key="10">
    <source>
        <dbReference type="Proteomes" id="UP000422221"/>
    </source>
</evidence>
<evidence type="ECO:0000259" key="7">
    <source>
        <dbReference type="Pfam" id="PF01578"/>
    </source>
</evidence>
<keyword evidence="5 6" id="KW-0472">Membrane</keyword>
<organism evidence="9 10">
    <name type="scientific">Bacteroides salyersiae</name>
    <dbReference type="NCBI Taxonomy" id="291644"/>
    <lineage>
        <taxon>Bacteria</taxon>
        <taxon>Pseudomonadati</taxon>
        <taxon>Bacteroidota</taxon>
        <taxon>Bacteroidia</taxon>
        <taxon>Bacteroidales</taxon>
        <taxon>Bacteroidaceae</taxon>
        <taxon>Bacteroides</taxon>
    </lineage>
</organism>
<keyword evidence="4 6" id="KW-1133">Transmembrane helix</keyword>
<gene>
    <name evidence="9" type="ORF">F3F73_16415</name>
</gene>
<dbReference type="PANTHER" id="PTHR30071:SF1">
    <property type="entry name" value="CYTOCHROME B_B6 PROTEIN-RELATED"/>
    <property type="match status" value="1"/>
</dbReference>
<dbReference type="InterPro" id="IPR045062">
    <property type="entry name" value="Cyt_c_biogenesis_CcsA/CcmC"/>
</dbReference>
<feature type="transmembrane region" description="Helical" evidence="6">
    <location>
        <begin position="189"/>
        <end position="212"/>
    </location>
</feature>
<dbReference type="PANTHER" id="PTHR30071">
    <property type="entry name" value="HEME EXPORTER PROTEIN C"/>
    <property type="match status" value="1"/>
</dbReference>
<accession>A0A7J4XG05</accession>
<evidence type="ECO:0000256" key="3">
    <source>
        <dbReference type="ARBA" id="ARBA00022748"/>
    </source>
</evidence>
<comment type="subcellular location">
    <subcellularLocation>
        <location evidence="1">Membrane</location>
        <topology evidence="1">Multi-pass membrane protein</topology>
    </subcellularLocation>
</comment>
<evidence type="ECO:0000313" key="9">
    <source>
        <dbReference type="EMBL" id="KAA3761476.1"/>
    </source>
</evidence>
<feature type="transmembrane region" description="Helical" evidence="6">
    <location>
        <begin position="497"/>
        <end position="515"/>
    </location>
</feature>
<feature type="transmembrane region" description="Helical" evidence="6">
    <location>
        <begin position="441"/>
        <end position="463"/>
    </location>
</feature>
<evidence type="ECO:0000256" key="5">
    <source>
        <dbReference type="ARBA" id="ARBA00023136"/>
    </source>
</evidence>
<feature type="transmembrane region" description="Helical" evidence="6">
    <location>
        <begin position="410"/>
        <end position="429"/>
    </location>
</feature>
<dbReference type="GO" id="GO:0017004">
    <property type="term" value="P:cytochrome complex assembly"/>
    <property type="evidence" value="ECO:0007669"/>
    <property type="project" value="UniProtKB-KW"/>
</dbReference>
<proteinExistence type="predicted"/>
<dbReference type="GO" id="GO:0005886">
    <property type="term" value="C:plasma membrane"/>
    <property type="evidence" value="ECO:0007669"/>
    <property type="project" value="TreeGrafter"/>
</dbReference>
<dbReference type="EMBL" id="VWMK01000017">
    <property type="protein sequence ID" value="KAA3761476.1"/>
    <property type="molecule type" value="Genomic_DNA"/>
</dbReference>
<feature type="transmembrane region" description="Helical" evidence="6">
    <location>
        <begin position="579"/>
        <end position="601"/>
    </location>
</feature>